<dbReference type="InterPro" id="IPR011505">
    <property type="entry name" value="Peptidase_M26_C_dom"/>
</dbReference>
<protein>
    <recommendedName>
        <fullName evidence="1">Peptidase M26 C-terminal domain-containing protein</fullName>
    </recommendedName>
</protein>
<dbReference type="AlphaFoldDB" id="A0A6G2DP99"/>
<dbReference type="Pfam" id="PF07580">
    <property type="entry name" value="Peptidase_M26_C"/>
    <property type="match status" value="1"/>
</dbReference>
<sequence>LDTLIELGKSGFNNLLAKNNVDTYGISLASQHGTTDLFSTLEHYRKVFLPNTSNNDWFKSETKAYIVEEKSTIEEVKTKQELVGTKYS</sequence>
<dbReference type="Proteomes" id="UP000476212">
    <property type="component" value="Unassembled WGS sequence"/>
</dbReference>
<feature type="non-terminal residue" evidence="2">
    <location>
        <position position="1"/>
    </location>
</feature>
<evidence type="ECO:0000313" key="3">
    <source>
        <dbReference type="Proteomes" id="UP000476212"/>
    </source>
</evidence>
<comment type="caution">
    <text evidence="2">The sequence shown here is derived from an EMBL/GenBank/DDBJ whole genome shotgun (WGS) entry which is preliminary data.</text>
</comment>
<dbReference type="GO" id="GO:0008270">
    <property type="term" value="F:zinc ion binding"/>
    <property type="evidence" value="ECO:0007669"/>
    <property type="project" value="InterPro"/>
</dbReference>
<evidence type="ECO:0000259" key="1">
    <source>
        <dbReference type="Pfam" id="PF07580"/>
    </source>
</evidence>
<organism evidence="2 3">
    <name type="scientific">Streptococcus pneumoniae</name>
    <dbReference type="NCBI Taxonomy" id="1313"/>
    <lineage>
        <taxon>Bacteria</taxon>
        <taxon>Bacillati</taxon>
        <taxon>Bacillota</taxon>
        <taxon>Bacilli</taxon>
        <taxon>Lactobacillales</taxon>
        <taxon>Streptococcaceae</taxon>
        <taxon>Streptococcus</taxon>
    </lineage>
</organism>
<dbReference type="RefSeq" id="WP_155474100.1">
    <property type="nucleotide sequence ID" value="NZ_WNIB01000752.1"/>
</dbReference>
<dbReference type="EMBL" id="WNIB01000752">
    <property type="protein sequence ID" value="MTV91598.1"/>
    <property type="molecule type" value="Genomic_DNA"/>
</dbReference>
<dbReference type="GO" id="GO:0005576">
    <property type="term" value="C:extracellular region"/>
    <property type="evidence" value="ECO:0007669"/>
    <property type="project" value="InterPro"/>
</dbReference>
<name>A0A6G2DP99_STREE</name>
<proteinExistence type="predicted"/>
<gene>
    <name evidence="2" type="ORF">GM544_14435</name>
</gene>
<accession>A0A6G2DP99</accession>
<feature type="domain" description="Peptidase M26 C-terminal" evidence="1">
    <location>
        <begin position="1"/>
        <end position="88"/>
    </location>
</feature>
<dbReference type="GO" id="GO:0004222">
    <property type="term" value="F:metalloendopeptidase activity"/>
    <property type="evidence" value="ECO:0007669"/>
    <property type="project" value="InterPro"/>
</dbReference>
<feature type="non-terminal residue" evidence="2">
    <location>
        <position position="88"/>
    </location>
</feature>
<evidence type="ECO:0000313" key="2">
    <source>
        <dbReference type="EMBL" id="MTV91598.1"/>
    </source>
</evidence>
<reference evidence="2 3" key="1">
    <citation type="submission" date="2019-11" db="EMBL/GenBank/DDBJ databases">
        <title>Growth characteristics of pneumococcus vary with the chemical composition of the capsule and with environmental conditions.</title>
        <authorList>
            <person name="Tothpal A."/>
            <person name="Desobry K."/>
            <person name="Joshi S."/>
            <person name="Wyllie A.L."/>
            <person name="Weinberger D.M."/>
        </authorList>
    </citation>
    <scope>NUCLEOTIDE SEQUENCE [LARGE SCALE GENOMIC DNA]</scope>
    <source>
        <strain evidence="3">pnumococcus15C</strain>
    </source>
</reference>